<keyword evidence="2" id="KW-1185">Reference proteome</keyword>
<protein>
    <submittedName>
        <fullName evidence="1">Uncharacterized protein</fullName>
    </submittedName>
</protein>
<name>A0ACB9FA50_CICIN</name>
<dbReference type="Proteomes" id="UP001055811">
    <property type="component" value="Linkage Group LG03"/>
</dbReference>
<organism evidence="1 2">
    <name type="scientific">Cichorium intybus</name>
    <name type="common">Chicory</name>
    <dbReference type="NCBI Taxonomy" id="13427"/>
    <lineage>
        <taxon>Eukaryota</taxon>
        <taxon>Viridiplantae</taxon>
        <taxon>Streptophyta</taxon>
        <taxon>Embryophyta</taxon>
        <taxon>Tracheophyta</taxon>
        <taxon>Spermatophyta</taxon>
        <taxon>Magnoliopsida</taxon>
        <taxon>eudicotyledons</taxon>
        <taxon>Gunneridae</taxon>
        <taxon>Pentapetalae</taxon>
        <taxon>asterids</taxon>
        <taxon>campanulids</taxon>
        <taxon>Asterales</taxon>
        <taxon>Asteraceae</taxon>
        <taxon>Cichorioideae</taxon>
        <taxon>Cichorieae</taxon>
        <taxon>Cichoriinae</taxon>
        <taxon>Cichorium</taxon>
    </lineage>
</organism>
<comment type="caution">
    <text evidence="1">The sequence shown here is derived from an EMBL/GenBank/DDBJ whole genome shotgun (WGS) entry which is preliminary data.</text>
</comment>
<evidence type="ECO:0000313" key="1">
    <source>
        <dbReference type="EMBL" id="KAI3768189.1"/>
    </source>
</evidence>
<reference evidence="2" key="1">
    <citation type="journal article" date="2022" name="Mol. Ecol. Resour.">
        <title>The genomes of chicory, endive, great burdock and yacon provide insights into Asteraceae palaeo-polyploidization history and plant inulin production.</title>
        <authorList>
            <person name="Fan W."/>
            <person name="Wang S."/>
            <person name="Wang H."/>
            <person name="Wang A."/>
            <person name="Jiang F."/>
            <person name="Liu H."/>
            <person name="Zhao H."/>
            <person name="Xu D."/>
            <person name="Zhang Y."/>
        </authorList>
    </citation>
    <scope>NUCLEOTIDE SEQUENCE [LARGE SCALE GENOMIC DNA]</scope>
    <source>
        <strain evidence="2">cv. Punajuju</strain>
    </source>
</reference>
<reference evidence="1 2" key="2">
    <citation type="journal article" date="2022" name="Mol. Ecol. Resour.">
        <title>The genomes of chicory, endive, great burdock and yacon provide insights into Asteraceae paleo-polyploidization history and plant inulin production.</title>
        <authorList>
            <person name="Fan W."/>
            <person name="Wang S."/>
            <person name="Wang H."/>
            <person name="Wang A."/>
            <person name="Jiang F."/>
            <person name="Liu H."/>
            <person name="Zhao H."/>
            <person name="Xu D."/>
            <person name="Zhang Y."/>
        </authorList>
    </citation>
    <scope>NUCLEOTIDE SEQUENCE [LARGE SCALE GENOMIC DNA]</scope>
    <source>
        <strain evidence="2">cv. Punajuju</strain>
        <tissue evidence="1">Leaves</tissue>
    </source>
</reference>
<accession>A0ACB9FA50</accession>
<sequence>MDEELERLHKIRDSLEVKLQSLNQRLSTVESFRDYMYSDNSNLDQYEYQISRKLQEAHARIKDLEDEITEQENVYISEVVIDAEAQAFQYQQKSLEEMISLMKTDSSKSSLVQQMNTEKDQEVSLVKTRLQELESVASSRQKEVILIYN</sequence>
<gene>
    <name evidence="1" type="ORF">L2E82_18656</name>
</gene>
<dbReference type="EMBL" id="CM042011">
    <property type="protein sequence ID" value="KAI3768189.1"/>
    <property type="molecule type" value="Genomic_DNA"/>
</dbReference>
<evidence type="ECO:0000313" key="2">
    <source>
        <dbReference type="Proteomes" id="UP001055811"/>
    </source>
</evidence>
<proteinExistence type="predicted"/>